<dbReference type="InterPro" id="IPR035681">
    <property type="entry name" value="ComA-like_MBL"/>
</dbReference>
<keyword evidence="3 6" id="KW-0812">Transmembrane</keyword>
<dbReference type="PANTHER" id="PTHR30619:SF1">
    <property type="entry name" value="RECOMBINATION PROTEIN 2"/>
    <property type="match status" value="1"/>
</dbReference>
<dbReference type="NCBIfam" id="TIGR00360">
    <property type="entry name" value="ComEC_N-term"/>
    <property type="match status" value="1"/>
</dbReference>
<keyword evidence="10" id="KW-1185">Reference proteome</keyword>
<evidence type="ECO:0000256" key="1">
    <source>
        <dbReference type="ARBA" id="ARBA00004651"/>
    </source>
</evidence>
<dbReference type="Proteomes" id="UP000297907">
    <property type="component" value="Unassembled WGS sequence"/>
</dbReference>
<dbReference type="PANTHER" id="PTHR30619">
    <property type="entry name" value="DNA INTERNALIZATION/COMPETENCE PROTEIN COMEC/REC2"/>
    <property type="match status" value="1"/>
</dbReference>
<comment type="caution">
    <text evidence="9">The sequence shown here is derived from an EMBL/GenBank/DDBJ whole genome shotgun (WGS) entry which is preliminary data.</text>
</comment>
<feature type="transmembrane region" description="Helical" evidence="6">
    <location>
        <begin position="205"/>
        <end position="226"/>
    </location>
</feature>
<dbReference type="InterPro" id="IPR036866">
    <property type="entry name" value="RibonucZ/Hydroxyglut_hydro"/>
</dbReference>
<organism evidence="9 10">
    <name type="scientific">Cryobacterium adonitolivorans</name>
    <dbReference type="NCBI Taxonomy" id="1259189"/>
    <lineage>
        <taxon>Bacteria</taxon>
        <taxon>Bacillati</taxon>
        <taxon>Actinomycetota</taxon>
        <taxon>Actinomycetes</taxon>
        <taxon>Micrococcales</taxon>
        <taxon>Microbacteriaceae</taxon>
        <taxon>Cryobacterium</taxon>
    </lineage>
</organism>
<dbReference type="RefSeq" id="WP_134452344.1">
    <property type="nucleotide sequence ID" value="NZ_SOFL01000007.1"/>
</dbReference>
<dbReference type="OrthoDB" id="7177610at2"/>
<evidence type="ECO:0000256" key="6">
    <source>
        <dbReference type="SAM" id="Phobius"/>
    </source>
</evidence>
<evidence type="ECO:0000313" key="9">
    <source>
        <dbReference type="EMBL" id="TFC05788.1"/>
    </source>
</evidence>
<evidence type="ECO:0000256" key="3">
    <source>
        <dbReference type="ARBA" id="ARBA00022692"/>
    </source>
</evidence>
<keyword evidence="2" id="KW-1003">Cell membrane</keyword>
<protein>
    <submittedName>
        <fullName evidence="9">ComEC/Rec2 family competence protein</fullName>
    </submittedName>
</protein>
<dbReference type="GO" id="GO:0005886">
    <property type="term" value="C:plasma membrane"/>
    <property type="evidence" value="ECO:0007669"/>
    <property type="project" value="UniProtKB-SubCell"/>
</dbReference>
<dbReference type="CDD" id="cd07731">
    <property type="entry name" value="ComA-like_MBL-fold"/>
    <property type="match status" value="1"/>
</dbReference>
<comment type="subcellular location">
    <subcellularLocation>
        <location evidence="1">Cell membrane</location>
        <topology evidence="1">Multi-pass membrane protein</topology>
    </subcellularLocation>
</comment>
<evidence type="ECO:0000313" key="10">
    <source>
        <dbReference type="Proteomes" id="UP000297907"/>
    </source>
</evidence>
<reference evidence="9 10" key="1">
    <citation type="submission" date="2019-03" db="EMBL/GenBank/DDBJ databases">
        <title>Genomics of glacier-inhabiting Cryobacterium strains.</title>
        <authorList>
            <person name="Liu Q."/>
            <person name="Xin Y.-H."/>
        </authorList>
    </citation>
    <scope>NUCLEOTIDE SEQUENCE [LARGE SCALE GENOMIC DNA]</scope>
    <source>
        <strain evidence="9 10">RHLS22-1</strain>
    </source>
</reference>
<accession>A0A4R8WEF1</accession>
<feature type="transmembrane region" description="Helical" evidence="6">
    <location>
        <begin position="333"/>
        <end position="355"/>
    </location>
</feature>
<name>A0A4R8WEF1_9MICO</name>
<sequence length="746" mass="75163">ARRARLGRALGTVAVCAAAAALAALTVAVQAPARLPEPVRTLVDGRAEVTATLTVWSAPVPSAGLAIGGAPQSRFRATLTGLRQGDGPQQEQSDATGTSLAVPVVVFADASRGSPAIGDEIRLAGTLVPTSPGDAAAALFFGRGDLVPVRAAPWWLGWANTLRHGFAGAAGALPGEGGGLLPGLAIGDTTGVASDLDQAMKSSSLSHLTAVSGANCAIVLALVLAITSALGLGRTARVTSGLAVLAGFVVLVTPEPSVVRAAAMATIVLLSSSAGRPGRGVAALALASLCLLVADPWLSRNYGFGLSVLATLGLLVLAGPLTRRLRRWLPTPLAAMLAIPLAAQLACQPVLVLLSPTLPAYGVPANLLAAPAAPMATIVGLAACLLLPWLPALSTALMWLAWLPATWIAAVAQTTATMPGNTLPWLGGPLGVALTLACATAVVVLLVVRRNGRFAALGRAVSGLLICVAAGATVGILVGTGLGRAVAFPATWQIAACDIGQGDAVLVREGTSVALVDVGPDPALLAECLDTLGIDRVDLLVLTHYDLDHIGGLAAVIGRVDTALVGRPENNQDAALHTRLAAAGADVREAARGDSGTLGALDWEILWPIRGSPLMQTGNPGSVSMVFDGAGIRSVFLGDLGEEAQDALLAAGRIGAVDVVKVAHHGSRDQSATLYAELDASVGVVSVGADNGYGHPTRSVLDVLGAVGTAVMRTDQDGMVVVAPGDGDTAARRTLLVWTEKVPDAG</sequence>
<feature type="transmembrane region" description="Helical" evidence="6">
    <location>
        <begin position="397"/>
        <end position="416"/>
    </location>
</feature>
<feature type="transmembrane region" description="Helical" evidence="6">
    <location>
        <begin position="235"/>
        <end position="252"/>
    </location>
</feature>
<dbReference type="InterPro" id="IPR052159">
    <property type="entry name" value="Competence_DNA_uptake"/>
</dbReference>
<proteinExistence type="predicted"/>
<dbReference type="SUPFAM" id="SSF56281">
    <property type="entry name" value="Metallo-hydrolase/oxidoreductase"/>
    <property type="match status" value="1"/>
</dbReference>
<feature type="domain" description="Metallo-beta-lactamase" evidence="8">
    <location>
        <begin position="501"/>
        <end position="690"/>
    </location>
</feature>
<evidence type="ECO:0000259" key="8">
    <source>
        <dbReference type="SMART" id="SM00849"/>
    </source>
</evidence>
<dbReference type="InterPro" id="IPR004477">
    <property type="entry name" value="ComEC_N"/>
</dbReference>
<gene>
    <name evidence="9" type="ORF">E3O42_02395</name>
</gene>
<feature type="signal peptide" evidence="7">
    <location>
        <begin position="1"/>
        <end position="23"/>
    </location>
</feature>
<feature type="transmembrane region" description="Helical" evidence="6">
    <location>
        <begin position="304"/>
        <end position="321"/>
    </location>
</feature>
<evidence type="ECO:0000256" key="4">
    <source>
        <dbReference type="ARBA" id="ARBA00022989"/>
    </source>
</evidence>
<keyword evidence="4 6" id="KW-1133">Transmembrane helix</keyword>
<evidence type="ECO:0000256" key="7">
    <source>
        <dbReference type="SAM" id="SignalP"/>
    </source>
</evidence>
<evidence type="ECO:0000256" key="2">
    <source>
        <dbReference type="ARBA" id="ARBA00022475"/>
    </source>
</evidence>
<feature type="transmembrane region" description="Helical" evidence="6">
    <location>
        <begin position="428"/>
        <end position="448"/>
    </location>
</feature>
<dbReference type="Pfam" id="PF00753">
    <property type="entry name" value="Lactamase_B"/>
    <property type="match status" value="1"/>
</dbReference>
<feature type="chain" id="PRO_5038446792" evidence="7">
    <location>
        <begin position="24"/>
        <end position="746"/>
    </location>
</feature>
<dbReference type="SMART" id="SM00849">
    <property type="entry name" value="Lactamase_B"/>
    <property type="match status" value="1"/>
</dbReference>
<dbReference type="AlphaFoldDB" id="A0A4R8WEF1"/>
<keyword evidence="5 6" id="KW-0472">Membrane</keyword>
<feature type="transmembrane region" description="Helical" evidence="6">
    <location>
        <begin position="367"/>
        <end position="390"/>
    </location>
</feature>
<feature type="non-terminal residue" evidence="9">
    <location>
        <position position="1"/>
    </location>
</feature>
<keyword evidence="7" id="KW-0732">Signal</keyword>
<evidence type="ECO:0000256" key="5">
    <source>
        <dbReference type="ARBA" id="ARBA00023136"/>
    </source>
</evidence>
<feature type="transmembrane region" description="Helical" evidence="6">
    <location>
        <begin position="460"/>
        <end position="482"/>
    </location>
</feature>
<dbReference type="EMBL" id="SOFL01000007">
    <property type="protein sequence ID" value="TFC05788.1"/>
    <property type="molecule type" value="Genomic_DNA"/>
</dbReference>
<dbReference type="Pfam" id="PF03772">
    <property type="entry name" value="Competence"/>
    <property type="match status" value="1"/>
</dbReference>
<dbReference type="Gene3D" id="3.60.15.10">
    <property type="entry name" value="Ribonuclease Z/Hydroxyacylglutathione hydrolase-like"/>
    <property type="match status" value="1"/>
</dbReference>
<dbReference type="InterPro" id="IPR001279">
    <property type="entry name" value="Metallo-B-lactamas"/>
</dbReference>